<comment type="similarity">
    <text evidence="1">Belongs to the FHIP family.</text>
</comment>
<dbReference type="Pfam" id="PF05746">
    <property type="entry name" value="DALR_1"/>
    <property type="match status" value="1"/>
</dbReference>
<dbReference type="GO" id="GO:0005524">
    <property type="term" value="F:ATP binding"/>
    <property type="evidence" value="ECO:0007669"/>
    <property type="project" value="InterPro"/>
</dbReference>
<feature type="compositionally biased region" description="Low complexity" evidence="2">
    <location>
        <begin position="250"/>
        <end position="260"/>
    </location>
</feature>
<evidence type="ECO:0000256" key="2">
    <source>
        <dbReference type="SAM" id="MobiDB-lite"/>
    </source>
</evidence>
<gene>
    <name evidence="4" type="ORF">KPH14_007199</name>
</gene>
<keyword evidence="5" id="KW-1185">Reference proteome</keyword>
<dbReference type="EMBL" id="JAIFRP010004408">
    <property type="protein sequence ID" value="KAK2575818.1"/>
    <property type="molecule type" value="Genomic_DNA"/>
</dbReference>
<dbReference type="SUPFAM" id="SSF48371">
    <property type="entry name" value="ARM repeat"/>
    <property type="match status" value="1"/>
</dbReference>
<dbReference type="Pfam" id="PF10257">
    <property type="entry name" value="RAI16-like"/>
    <property type="match status" value="1"/>
</dbReference>
<dbReference type="SMART" id="SM00836">
    <property type="entry name" value="DALR_1"/>
    <property type="match status" value="1"/>
</dbReference>
<evidence type="ECO:0000313" key="4">
    <source>
        <dbReference type="EMBL" id="KAK2575818.1"/>
    </source>
</evidence>
<feature type="domain" description="DALR anticodon binding" evidence="3">
    <location>
        <begin position="1072"/>
        <end position="1207"/>
    </location>
</feature>
<feature type="compositionally biased region" description="Polar residues" evidence="2">
    <location>
        <begin position="265"/>
        <end position="274"/>
    </location>
</feature>
<dbReference type="InterPro" id="IPR019384">
    <property type="entry name" value="FHIP"/>
</dbReference>
<name>A0AAD9R9S5_9HYME</name>
<dbReference type="PANTHER" id="PTHR21705">
    <property type="entry name" value="RAI16 PROTEIN-RELATED"/>
    <property type="match status" value="1"/>
</dbReference>
<dbReference type="Pfam" id="PF19314">
    <property type="entry name" value="DUF5917"/>
    <property type="match status" value="1"/>
</dbReference>
<dbReference type="InterPro" id="IPR016024">
    <property type="entry name" value="ARM-type_fold"/>
</dbReference>
<protein>
    <recommendedName>
        <fullName evidence="3">DALR anticodon binding domain-containing protein</fullName>
    </recommendedName>
</protein>
<dbReference type="InterPro" id="IPR009080">
    <property type="entry name" value="tRNAsynth_Ia_anticodon-bd"/>
</dbReference>
<dbReference type="InterPro" id="IPR045669">
    <property type="entry name" value="FHIP_C"/>
</dbReference>
<organism evidence="4 5">
    <name type="scientific">Odynerus spinipes</name>
    <dbReference type="NCBI Taxonomy" id="1348599"/>
    <lineage>
        <taxon>Eukaryota</taxon>
        <taxon>Metazoa</taxon>
        <taxon>Ecdysozoa</taxon>
        <taxon>Arthropoda</taxon>
        <taxon>Hexapoda</taxon>
        <taxon>Insecta</taxon>
        <taxon>Pterygota</taxon>
        <taxon>Neoptera</taxon>
        <taxon>Endopterygota</taxon>
        <taxon>Hymenoptera</taxon>
        <taxon>Apocrita</taxon>
        <taxon>Aculeata</taxon>
        <taxon>Vespoidea</taxon>
        <taxon>Vespidae</taxon>
        <taxon>Eumeninae</taxon>
        <taxon>Odynerus</taxon>
    </lineage>
</organism>
<dbReference type="InterPro" id="IPR008909">
    <property type="entry name" value="DALR_anticod-bd"/>
</dbReference>
<evidence type="ECO:0000256" key="1">
    <source>
        <dbReference type="ARBA" id="ARBA00024336"/>
    </source>
</evidence>
<proteinExistence type="inferred from homology"/>
<dbReference type="GO" id="GO:0006420">
    <property type="term" value="P:arginyl-tRNA aminoacylation"/>
    <property type="evidence" value="ECO:0007669"/>
    <property type="project" value="InterPro"/>
</dbReference>
<evidence type="ECO:0000259" key="3">
    <source>
        <dbReference type="SMART" id="SM00836"/>
    </source>
</evidence>
<dbReference type="Gene3D" id="1.10.730.10">
    <property type="entry name" value="Isoleucyl-tRNA Synthetase, Domain 1"/>
    <property type="match status" value="1"/>
</dbReference>
<feature type="region of interest" description="Disordered" evidence="2">
    <location>
        <begin position="250"/>
        <end position="274"/>
    </location>
</feature>
<dbReference type="PANTHER" id="PTHR21705:SF12">
    <property type="entry name" value="FHF COMPLEX SUBUNIT HOOK-INTERACTING PROTEIN C-TERMINAL DOMAIN-CONTAINING PROTEIN"/>
    <property type="match status" value="1"/>
</dbReference>
<sequence length="1207" mass="136764">MISGIHVALKNAIDVIAPPATPLQDFTYHWKQLMNFYVNHLNDCKVPIQSTGIPRHLERLLEILLEEEKEGNDPGPCLEYLLQHKLLDLLASLATAETPPGMRVVCLSFLRKLLGRSKYPLLHHTSIYAPIQRLIALCNGNSPSPIETEEIQFLLTLCFLVCKYPHVTNIINDVPMMHRPSSSSRPNSGRLEKVTYVPTRKKNTSNPLFEPLNTQAIALVNPNLLNSENNRRKSVCSNLTCVKIDLPRNSSMRSNASTSSKDTENVSQSSSPLTQNAYCDSSSVAMNLPDSQSPNITDKLCDELDGPAVEVEPCLQSMKELRLTEDCNGCEKSNSMETDNAHSLLIPSRMPARSKCLLLEALMSYVNSADNTVRVRACEGIMVLASLEDPTFVQMVTQSDLASIVTSRLVNLFNSIPAHVDPNEVDVVDVTWGLDSPLWTKEKKFPGCRQVAAFYMWFDYCNQLIREASTDVADVLAKHIRMNFFERIVTPALADHQVILVTALITKCLKELASSALCTEVSYWLVGHNRHPEIPNVCTSPVLYRLINNCFTDSDELTVETLKLFEEIIDKRNEHTLHCLVLMYLTNRGYYDNTAADSAITSWSDEEDEREREKKSTVDLSYEQSHSRTLAPSNIHRIVNCFLSLVPRYLQTDPDINSYERCMVVLEKQYSSVLRDCFLMAWPLEAVTHDDSASSDSRPEADHGATRFYMGPFITMLFDKVCNMPKQRYEINLQLTVVISKLTLLPHPYLHEFTLNPLLPLVPGTKSLFTCLQKVVKQLVNEIPKTPDSKQKLKETRERLLDDCIHDVEKENTLLESVRDSGEKLDCDKGCTDILQHYAHIRHVQAEQAEETAANEKIFQSLISASNAWNLKITKCSLQKERVCLFLERPSIIKAAINAVIEQGSSFGRCTPLHENIYLTFHSDEQSELTTARLRLIKNVSERILDLQGYLVCKETCCCPVVLTSKSHGEAPEHCNRYICGVVKNSQTNTKETMLTWSKYMSIKIDAITELNEHKYLDVDKQNTHDNSFLRNMAEATIAFELLSIKPSRAVFINVHTSGDRSCTNTKGAPFILYNTARIAAIIEKYNKGTSNGEYPNLTEVKEVDFSVLNDEDEWELVYNFIVGYSQVIENGIRHKPILQICPQVVCMFLSRLTQKFSIYYRRIKILTEGYKHLHTQLIARIYMLKALQIVLQNALAILDIKSISRM</sequence>
<dbReference type="Proteomes" id="UP001258017">
    <property type="component" value="Unassembled WGS sequence"/>
</dbReference>
<reference evidence="4" key="1">
    <citation type="submission" date="2021-08" db="EMBL/GenBank/DDBJ databases">
        <authorList>
            <person name="Misof B."/>
            <person name="Oliver O."/>
            <person name="Podsiadlowski L."/>
            <person name="Donath A."/>
            <person name="Peters R."/>
            <person name="Mayer C."/>
            <person name="Rust J."/>
            <person name="Gunkel S."/>
            <person name="Lesny P."/>
            <person name="Martin S."/>
            <person name="Oeyen J.P."/>
            <person name="Petersen M."/>
            <person name="Panagiotis P."/>
            <person name="Wilbrandt J."/>
            <person name="Tanja T."/>
        </authorList>
    </citation>
    <scope>NUCLEOTIDE SEQUENCE</scope>
    <source>
        <strain evidence="4">GBR_01_08_01A</strain>
        <tissue evidence="4">Thorax + abdomen</tissue>
    </source>
</reference>
<comment type="caution">
    <text evidence="4">The sequence shown here is derived from an EMBL/GenBank/DDBJ whole genome shotgun (WGS) entry which is preliminary data.</text>
</comment>
<dbReference type="AlphaFoldDB" id="A0AAD9R9S5"/>
<reference evidence="4" key="2">
    <citation type="journal article" date="2023" name="Commun. Biol.">
        <title>Intrasexual cuticular hydrocarbon dimorphism in a wasp sheds light on hydrocarbon biosynthesis genes in Hymenoptera.</title>
        <authorList>
            <person name="Moris V.C."/>
            <person name="Podsiadlowski L."/>
            <person name="Martin S."/>
            <person name="Oeyen J.P."/>
            <person name="Donath A."/>
            <person name="Petersen M."/>
            <person name="Wilbrandt J."/>
            <person name="Misof B."/>
            <person name="Liedtke D."/>
            <person name="Thamm M."/>
            <person name="Scheiner R."/>
            <person name="Schmitt T."/>
            <person name="Niehuis O."/>
        </authorList>
    </citation>
    <scope>NUCLEOTIDE SEQUENCE</scope>
    <source>
        <strain evidence="4">GBR_01_08_01A</strain>
    </source>
</reference>
<accession>A0AAD9R9S5</accession>
<evidence type="ECO:0000313" key="5">
    <source>
        <dbReference type="Proteomes" id="UP001258017"/>
    </source>
</evidence>
<dbReference type="GO" id="GO:0004814">
    <property type="term" value="F:arginine-tRNA ligase activity"/>
    <property type="evidence" value="ECO:0007669"/>
    <property type="project" value="InterPro"/>
</dbReference>
<dbReference type="SUPFAM" id="SSF47323">
    <property type="entry name" value="Anticodon-binding domain of a subclass of class I aminoacyl-tRNA synthetases"/>
    <property type="match status" value="1"/>
</dbReference>